<evidence type="ECO:0000259" key="4">
    <source>
        <dbReference type="Pfam" id="PF13511"/>
    </source>
</evidence>
<reference evidence="5 6" key="2">
    <citation type="submission" date="2011-11" db="EMBL/GenBank/DDBJ databases">
        <authorList>
            <consortium name="US DOE Joint Genome Institute"/>
            <person name="Lucas S."/>
            <person name="Han J."/>
            <person name="Lapidus A."/>
            <person name="Cheng J.-F."/>
            <person name="Goodwin L."/>
            <person name="Pitluck S."/>
            <person name="Peters L."/>
            <person name="Ovchinnikova G."/>
            <person name="Zhang X."/>
            <person name="Detter J.C."/>
            <person name="Han C."/>
            <person name="Tapia R."/>
            <person name="Land M."/>
            <person name="Hauser L."/>
            <person name="Kyrpides N."/>
            <person name="Ivanova N."/>
            <person name="Pagani I."/>
            <person name="Vogl K."/>
            <person name="Liu Z."/>
            <person name="Overmann J."/>
            <person name="Frigaard N.-U."/>
            <person name="Bryant D."/>
            <person name="Woyke T."/>
        </authorList>
    </citation>
    <scope>NUCLEOTIDE SEQUENCE [LARGE SCALE GENOMIC DNA]</scope>
    <source>
        <strain evidence="5 6">970</strain>
    </source>
</reference>
<evidence type="ECO:0000256" key="1">
    <source>
        <dbReference type="ARBA" id="ARBA00007734"/>
    </source>
</evidence>
<dbReference type="Pfam" id="PF01464">
    <property type="entry name" value="SLT"/>
    <property type="match status" value="1"/>
</dbReference>
<dbReference type="InterPro" id="IPR000189">
    <property type="entry name" value="Transglyc_AS"/>
</dbReference>
<dbReference type="Proteomes" id="UP000002964">
    <property type="component" value="Unassembled WGS sequence"/>
</dbReference>
<dbReference type="InterPro" id="IPR008258">
    <property type="entry name" value="Transglycosylase_SLT_dom_1"/>
</dbReference>
<reference evidence="6" key="1">
    <citation type="submission" date="2011-06" db="EMBL/GenBank/DDBJ databases">
        <authorList>
            <consortium name="US DOE Joint Genome Institute (JGI-PGF)"/>
            <person name="Lucas S."/>
            <person name="Han J."/>
            <person name="Lapidus A."/>
            <person name="Cheng J.-F."/>
            <person name="Goodwin L."/>
            <person name="Pitluck S."/>
            <person name="Peters L."/>
            <person name="Land M.L."/>
            <person name="Hauser L."/>
            <person name="Vogl K."/>
            <person name="Liu Z."/>
            <person name="Overmann J."/>
            <person name="Frigaard N.-U."/>
            <person name="Bryant D.A."/>
            <person name="Woyke T.J."/>
        </authorList>
    </citation>
    <scope>NUCLEOTIDE SEQUENCE [LARGE SCALE GENOMIC DNA]</scope>
    <source>
        <strain evidence="6">970</strain>
    </source>
</reference>
<protein>
    <submittedName>
        <fullName evidence="5">Soluble lytic murein transglycosylase-like protein</fullName>
    </submittedName>
</protein>
<dbReference type="GO" id="GO:0000270">
    <property type="term" value="P:peptidoglycan metabolic process"/>
    <property type="evidence" value="ECO:0007669"/>
    <property type="project" value="InterPro"/>
</dbReference>
<dbReference type="SUPFAM" id="SSF53955">
    <property type="entry name" value="Lysozyme-like"/>
    <property type="match status" value="1"/>
</dbReference>
<organism evidence="5 6">
    <name type="scientific">Thiorhodovibrio frisius</name>
    <dbReference type="NCBI Taxonomy" id="631362"/>
    <lineage>
        <taxon>Bacteria</taxon>
        <taxon>Pseudomonadati</taxon>
        <taxon>Pseudomonadota</taxon>
        <taxon>Gammaproteobacteria</taxon>
        <taxon>Chromatiales</taxon>
        <taxon>Chromatiaceae</taxon>
        <taxon>Thiorhodovibrio</taxon>
    </lineage>
</organism>
<keyword evidence="2" id="KW-0732">Signal</keyword>
<dbReference type="RefSeq" id="WP_009150334.1">
    <property type="nucleotide sequence ID" value="NZ_CP121471.1"/>
</dbReference>
<dbReference type="CDD" id="cd00254">
    <property type="entry name" value="LT-like"/>
    <property type="match status" value="1"/>
</dbReference>
<gene>
    <name evidence="5" type="ORF">Thi970DRAFT_03539</name>
</gene>
<dbReference type="Pfam" id="PF13511">
    <property type="entry name" value="DUF4124"/>
    <property type="match status" value="1"/>
</dbReference>
<dbReference type="eggNOG" id="COG0741">
    <property type="taxonomic scope" value="Bacteria"/>
</dbReference>
<dbReference type="PANTHER" id="PTHR37423">
    <property type="entry name" value="SOLUBLE LYTIC MUREIN TRANSGLYCOSYLASE-RELATED"/>
    <property type="match status" value="1"/>
</dbReference>
<proteinExistence type="inferred from homology"/>
<dbReference type="InterPro" id="IPR023346">
    <property type="entry name" value="Lysozyme-like_dom_sf"/>
</dbReference>
<dbReference type="PANTHER" id="PTHR37423:SF2">
    <property type="entry name" value="MEMBRANE-BOUND LYTIC MUREIN TRANSGLYCOSYLASE C"/>
    <property type="match status" value="1"/>
</dbReference>
<dbReference type="InterPro" id="IPR025392">
    <property type="entry name" value="DUF4124"/>
</dbReference>
<evidence type="ECO:0000313" key="5">
    <source>
        <dbReference type="EMBL" id="EIC19931.1"/>
    </source>
</evidence>
<feature type="domain" description="Transglycosylase SLT" evidence="3">
    <location>
        <begin position="129"/>
        <end position="226"/>
    </location>
</feature>
<dbReference type="HOGENOM" id="CLU_065765_1_0_6"/>
<evidence type="ECO:0000313" key="6">
    <source>
        <dbReference type="Proteomes" id="UP000002964"/>
    </source>
</evidence>
<sequence>MHNRVLLMLMTASAAAAAATAVPSVMADVFKYVDRAGNVVFSDKPLEKAGLTLEWTRAGKTLVAENREQSEQLRERRREAAARLQASLALKRHQWLGRSPLWGSPTGALTSPKPNASLKDRRAHYRALIDNTARAHQLWPELLHAVVRTESAYRADAQSSAGACGLMQLMPGTAERFKVRNIWDPAENLQGGATYLRYLLNLFHSDLRLALAAYNAGENAVKRYGNSIPPYPETQDYVRKVLRFLHAERQAFRS</sequence>
<dbReference type="STRING" id="631362.Thi970DRAFT_03539"/>
<name>H8Z7Z6_9GAMM</name>
<accession>H8Z7Z6</accession>
<dbReference type="AlphaFoldDB" id="H8Z7Z6"/>
<feature type="domain" description="DUF4124" evidence="4">
    <location>
        <begin position="17"/>
        <end position="82"/>
    </location>
</feature>
<dbReference type="Gene3D" id="1.10.530.10">
    <property type="match status" value="1"/>
</dbReference>
<dbReference type="GO" id="GO:0008933">
    <property type="term" value="F:peptidoglycan lytic transglycosylase activity"/>
    <property type="evidence" value="ECO:0007669"/>
    <property type="project" value="InterPro"/>
</dbReference>
<feature type="signal peptide" evidence="2">
    <location>
        <begin position="1"/>
        <end position="27"/>
    </location>
</feature>
<keyword evidence="6" id="KW-1185">Reference proteome</keyword>
<comment type="similarity">
    <text evidence="1">Belongs to the transglycosylase Slt family.</text>
</comment>
<evidence type="ECO:0000256" key="2">
    <source>
        <dbReference type="SAM" id="SignalP"/>
    </source>
</evidence>
<dbReference type="GO" id="GO:0016020">
    <property type="term" value="C:membrane"/>
    <property type="evidence" value="ECO:0007669"/>
    <property type="project" value="InterPro"/>
</dbReference>
<dbReference type="PROSITE" id="PS00922">
    <property type="entry name" value="TRANSGLYCOSYLASE"/>
    <property type="match status" value="1"/>
</dbReference>
<dbReference type="EMBL" id="JH603170">
    <property type="protein sequence ID" value="EIC19931.1"/>
    <property type="molecule type" value="Genomic_DNA"/>
</dbReference>
<evidence type="ECO:0000259" key="3">
    <source>
        <dbReference type="Pfam" id="PF01464"/>
    </source>
</evidence>
<feature type="chain" id="PRO_5003617336" evidence="2">
    <location>
        <begin position="28"/>
        <end position="254"/>
    </location>
</feature>